<feature type="region of interest" description="Disordered" evidence="1">
    <location>
        <begin position="43"/>
        <end position="108"/>
    </location>
</feature>
<name>A0A146MEX2_LYGHE</name>
<reference evidence="2" key="1">
    <citation type="journal article" date="2016" name="Gigascience">
        <title>De novo construction of an expanded transcriptome assembly for the western tarnished plant bug, Lygus hesperus.</title>
        <authorList>
            <person name="Tassone E.E."/>
            <person name="Geib S.M."/>
            <person name="Hall B."/>
            <person name="Fabrick J.A."/>
            <person name="Brent C.S."/>
            <person name="Hull J.J."/>
        </authorList>
    </citation>
    <scope>NUCLEOTIDE SEQUENCE</scope>
</reference>
<feature type="compositionally biased region" description="Low complexity" evidence="1">
    <location>
        <begin position="43"/>
        <end position="57"/>
    </location>
</feature>
<feature type="compositionally biased region" description="Low complexity" evidence="1">
    <location>
        <begin position="66"/>
        <end position="75"/>
    </location>
</feature>
<evidence type="ECO:0000313" key="2">
    <source>
        <dbReference type="EMBL" id="JAQ18019.1"/>
    </source>
</evidence>
<feature type="non-terminal residue" evidence="2">
    <location>
        <position position="258"/>
    </location>
</feature>
<feature type="non-terminal residue" evidence="2">
    <location>
        <position position="1"/>
    </location>
</feature>
<evidence type="ECO:0000256" key="1">
    <source>
        <dbReference type="SAM" id="MobiDB-lite"/>
    </source>
</evidence>
<gene>
    <name evidence="2" type="ORF">g.98979</name>
</gene>
<dbReference type="EMBL" id="GDHC01000610">
    <property type="protein sequence ID" value="JAQ18019.1"/>
    <property type="molecule type" value="Transcribed_RNA"/>
</dbReference>
<proteinExistence type="predicted"/>
<dbReference type="AlphaFoldDB" id="A0A146MEX2"/>
<organism evidence="2">
    <name type="scientific">Lygus hesperus</name>
    <name type="common">Western plant bug</name>
    <dbReference type="NCBI Taxonomy" id="30085"/>
    <lineage>
        <taxon>Eukaryota</taxon>
        <taxon>Metazoa</taxon>
        <taxon>Ecdysozoa</taxon>
        <taxon>Arthropoda</taxon>
        <taxon>Hexapoda</taxon>
        <taxon>Insecta</taxon>
        <taxon>Pterygota</taxon>
        <taxon>Neoptera</taxon>
        <taxon>Paraneoptera</taxon>
        <taxon>Hemiptera</taxon>
        <taxon>Heteroptera</taxon>
        <taxon>Panheteroptera</taxon>
        <taxon>Cimicomorpha</taxon>
        <taxon>Miridae</taxon>
        <taxon>Mirini</taxon>
        <taxon>Lygus</taxon>
    </lineage>
</organism>
<protein>
    <submittedName>
        <fullName evidence="2">Uncharacterized protein</fullName>
    </submittedName>
</protein>
<accession>A0A146MEX2</accession>
<sequence>AAAAAVAKVASNTAAAATTTTAKVTKPNLVTKILATAPIDANTTSTATEASTATADESNTRGGGTAQRTTAAAVAVERHERAGPHAPAHVVAERDGGVRQHQRRSGRQTVATTSAAAAAAAHNPGHHKHIADSTAATTAAEPTVAAVYPHTVPGHARSAAAQPVPSAPRPLTAAVQRPVAIESRAVLQRTLRKVHVPLQPRPAAPPAAPEYIPAASATAMIRRFQRCYVCFCAFYCGGSGAQCAFFSTVIVSISAHFT</sequence>